<dbReference type="EMBL" id="CAJVPM010001198">
    <property type="protein sequence ID" value="CAG8461847.1"/>
    <property type="molecule type" value="Genomic_DNA"/>
</dbReference>
<accession>A0ACA9KAC6</accession>
<name>A0ACA9KAC6_9GLOM</name>
<proteinExistence type="predicted"/>
<reference evidence="1" key="1">
    <citation type="submission" date="2021-06" db="EMBL/GenBank/DDBJ databases">
        <authorList>
            <person name="Kallberg Y."/>
            <person name="Tangrot J."/>
            <person name="Rosling A."/>
        </authorList>
    </citation>
    <scope>NUCLEOTIDE SEQUENCE</scope>
    <source>
        <strain evidence="1">AU212A</strain>
    </source>
</reference>
<keyword evidence="2" id="KW-1185">Reference proteome</keyword>
<comment type="caution">
    <text evidence="1">The sequence shown here is derived from an EMBL/GenBank/DDBJ whole genome shotgun (WGS) entry which is preliminary data.</text>
</comment>
<dbReference type="Proteomes" id="UP000789860">
    <property type="component" value="Unassembled WGS sequence"/>
</dbReference>
<protein>
    <submittedName>
        <fullName evidence="1">6259_t:CDS:1</fullName>
    </submittedName>
</protein>
<organism evidence="1 2">
    <name type="scientific">Scutellospora calospora</name>
    <dbReference type="NCBI Taxonomy" id="85575"/>
    <lineage>
        <taxon>Eukaryota</taxon>
        <taxon>Fungi</taxon>
        <taxon>Fungi incertae sedis</taxon>
        <taxon>Mucoromycota</taxon>
        <taxon>Glomeromycotina</taxon>
        <taxon>Glomeromycetes</taxon>
        <taxon>Diversisporales</taxon>
        <taxon>Gigasporaceae</taxon>
        <taxon>Scutellospora</taxon>
    </lineage>
</organism>
<gene>
    <name evidence="1" type="ORF">SCALOS_LOCUS1651</name>
</gene>
<evidence type="ECO:0000313" key="2">
    <source>
        <dbReference type="Proteomes" id="UP000789860"/>
    </source>
</evidence>
<sequence length="167" mass="19320">MRKAMETFKEVFVTKRNDVNSNKDRLLLLTTKTKVFLLQTFEKVYRNLRKSESIQTAKREYRFRLTGLNIMPNKKQMPLGFSSNHIPSRDECNYCSMLLNISIQNPINIKDLVEGNQESKGRKKTKDTDAKNLSSEDDILTQLEKDGSVLNRVEEACNIALNKFLKA</sequence>
<evidence type="ECO:0000313" key="1">
    <source>
        <dbReference type="EMBL" id="CAG8461847.1"/>
    </source>
</evidence>